<dbReference type="AlphaFoldDB" id="A0A934M5R0"/>
<organism evidence="2 3">
    <name type="scientific">Clostridium aciditolerans</name>
    <dbReference type="NCBI Taxonomy" id="339861"/>
    <lineage>
        <taxon>Bacteria</taxon>
        <taxon>Bacillati</taxon>
        <taxon>Bacillota</taxon>
        <taxon>Clostridia</taxon>
        <taxon>Eubacteriales</taxon>
        <taxon>Clostridiaceae</taxon>
        <taxon>Clostridium</taxon>
    </lineage>
</organism>
<sequence length="125" mass="14131">MYCDYFDCPMMHLFRQQFPSGPPFGGPGGLPFGGPGGPGAGSRPPSSPPPSFAPQKSQIQTFAVSPGSIRPCLFRFTYIWPRRGRGFWAFPIRVDSRSVSGWRWTGRRWVFFGMDLRQIESFQCF</sequence>
<feature type="compositionally biased region" description="Gly residues" evidence="1">
    <location>
        <begin position="26"/>
        <end position="40"/>
    </location>
</feature>
<dbReference type="Proteomes" id="UP000622687">
    <property type="component" value="Unassembled WGS sequence"/>
</dbReference>
<dbReference type="RefSeq" id="WP_211144871.1">
    <property type="nucleotide sequence ID" value="NZ_JAEEGB010000045.1"/>
</dbReference>
<evidence type="ECO:0000313" key="3">
    <source>
        <dbReference type="Proteomes" id="UP000622687"/>
    </source>
</evidence>
<feature type="region of interest" description="Disordered" evidence="1">
    <location>
        <begin position="22"/>
        <end position="57"/>
    </location>
</feature>
<keyword evidence="3" id="KW-1185">Reference proteome</keyword>
<evidence type="ECO:0000256" key="1">
    <source>
        <dbReference type="SAM" id="MobiDB-lite"/>
    </source>
</evidence>
<evidence type="ECO:0000313" key="2">
    <source>
        <dbReference type="EMBL" id="MBI6875532.1"/>
    </source>
</evidence>
<gene>
    <name evidence="2" type="ORF">I6U51_22940</name>
</gene>
<accession>A0A934M5R0</accession>
<dbReference type="EMBL" id="JAEEGB010000045">
    <property type="protein sequence ID" value="MBI6875532.1"/>
    <property type="molecule type" value="Genomic_DNA"/>
</dbReference>
<comment type="caution">
    <text evidence="2">The sequence shown here is derived from an EMBL/GenBank/DDBJ whole genome shotgun (WGS) entry which is preliminary data.</text>
</comment>
<name>A0A934M5R0_9CLOT</name>
<reference evidence="2" key="1">
    <citation type="submission" date="2020-12" db="EMBL/GenBank/DDBJ databases">
        <title>Clostridium thailandense sp. nov., a novel acetogenic bacterium isolated from peat land soil in Thailand.</title>
        <authorList>
            <person name="Chaikitkaew S."/>
            <person name="Birkeland N.K."/>
        </authorList>
    </citation>
    <scope>NUCLEOTIDE SEQUENCE</scope>
    <source>
        <strain evidence="2">DSM 17425</strain>
    </source>
</reference>
<proteinExistence type="predicted"/>
<protein>
    <submittedName>
        <fullName evidence="2">Uncharacterized protein</fullName>
    </submittedName>
</protein>